<protein>
    <submittedName>
        <fullName evidence="2">Uncharacterized protein</fullName>
    </submittedName>
</protein>
<accession>A0A7J7MNB7</accession>
<keyword evidence="3" id="KW-1185">Reference proteome</keyword>
<organism evidence="2 3">
    <name type="scientific">Kingdonia uniflora</name>
    <dbReference type="NCBI Taxonomy" id="39325"/>
    <lineage>
        <taxon>Eukaryota</taxon>
        <taxon>Viridiplantae</taxon>
        <taxon>Streptophyta</taxon>
        <taxon>Embryophyta</taxon>
        <taxon>Tracheophyta</taxon>
        <taxon>Spermatophyta</taxon>
        <taxon>Magnoliopsida</taxon>
        <taxon>Ranunculales</taxon>
        <taxon>Circaeasteraceae</taxon>
        <taxon>Kingdonia</taxon>
    </lineage>
</organism>
<dbReference type="Proteomes" id="UP000541444">
    <property type="component" value="Unassembled WGS sequence"/>
</dbReference>
<dbReference type="PANTHER" id="PTHR33401">
    <property type="entry name" value="LIGHT-HARVESTING COMPLEX-LIKE PROTEIN OHP2, CHLOROPLASTIC"/>
    <property type="match status" value="1"/>
</dbReference>
<proteinExistence type="predicted"/>
<dbReference type="OrthoDB" id="773814at2759"/>
<dbReference type="AlphaFoldDB" id="A0A7J7MNB7"/>
<evidence type="ECO:0000313" key="2">
    <source>
        <dbReference type="EMBL" id="KAF6156252.1"/>
    </source>
</evidence>
<feature type="region of interest" description="Disordered" evidence="1">
    <location>
        <begin position="30"/>
        <end position="58"/>
    </location>
</feature>
<reference evidence="2 3" key="1">
    <citation type="journal article" date="2020" name="IScience">
        <title>Genome Sequencing of the Endangered Kingdonia uniflora (Circaeasteraceae, Ranunculales) Reveals Potential Mechanisms of Evolutionary Specialization.</title>
        <authorList>
            <person name="Sun Y."/>
            <person name="Deng T."/>
            <person name="Zhang A."/>
            <person name="Moore M.J."/>
            <person name="Landis J.B."/>
            <person name="Lin N."/>
            <person name="Zhang H."/>
            <person name="Zhang X."/>
            <person name="Huang J."/>
            <person name="Zhang X."/>
            <person name="Sun H."/>
            <person name="Wang H."/>
        </authorList>
    </citation>
    <scope>NUCLEOTIDE SEQUENCE [LARGE SCALE GENOMIC DNA]</scope>
    <source>
        <strain evidence="2">TB1705</strain>
        <tissue evidence="2">Leaf</tissue>
    </source>
</reference>
<evidence type="ECO:0000256" key="1">
    <source>
        <dbReference type="SAM" id="MobiDB-lite"/>
    </source>
</evidence>
<dbReference type="PANTHER" id="PTHR33401:SF2">
    <property type="entry name" value="OS03G0138400 PROTEIN"/>
    <property type="match status" value="1"/>
</dbReference>
<sequence>MDMEVKNSGGYKKKLVLDVKKVGESEEEELRSLLSPPAKGAMAKTPRKARQKVQWRDTNGNNKLVEVLEFQPSDTSDNDEEDLDSCICTIM</sequence>
<comment type="caution">
    <text evidence="2">The sequence shown here is derived from an EMBL/GenBank/DDBJ whole genome shotgun (WGS) entry which is preliminary data.</text>
</comment>
<gene>
    <name evidence="2" type="ORF">GIB67_030255</name>
</gene>
<evidence type="ECO:0000313" key="3">
    <source>
        <dbReference type="Proteomes" id="UP000541444"/>
    </source>
</evidence>
<dbReference type="EMBL" id="JACGCM010001363">
    <property type="protein sequence ID" value="KAF6156252.1"/>
    <property type="molecule type" value="Genomic_DNA"/>
</dbReference>
<name>A0A7J7MNB7_9MAGN</name>